<reference evidence="3 4" key="1">
    <citation type="submission" date="2020-08" db="EMBL/GenBank/DDBJ databases">
        <title>A Genomic Blueprint of the Chicken Gut Microbiome.</title>
        <authorList>
            <person name="Gilroy R."/>
            <person name="Ravi A."/>
            <person name="Getino M."/>
            <person name="Pursley I."/>
            <person name="Horton D.L."/>
            <person name="Alikhan N.-F."/>
            <person name="Baker D."/>
            <person name="Gharbi K."/>
            <person name="Hall N."/>
            <person name="Watson M."/>
            <person name="Adriaenssens E.M."/>
            <person name="Foster-Nyarko E."/>
            <person name="Jarju S."/>
            <person name="Secka A."/>
            <person name="Antonio M."/>
            <person name="Oren A."/>
            <person name="Chaudhuri R."/>
            <person name="La Ragione R.M."/>
            <person name="Hildebrand F."/>
            <person name="Pallen M.J."/>
        </authorList>
    </citation>
    <scope>NUCLEOTIDE SEQUENCE [LARGE SCALE GENOMIC DNA]</scope>
    <source>
        <strain evidence="3 4">Sa2BVA9</strain>
    </source>
</reference>
<accession>A0ABR8SWY2</accession>
<comment type="caution">
    <text evidence="3">The sequence shown here is derived from an EMBL/GenBank/DDBJ whole genome shotgun (WGS) entry which is preliminary data.</text>
</comment>
<evidence type="ECO:0000259" key="2">
    <source>
        <dbReference type="Pfam" id="PF20769"/>
    </source>
</evidence>
<protein>
    <submittedName>
        <fullName evidence="3">Germination protein YpeB</fullName>
    </submittedName>
</protein>
<organism evidence="3 4">
    <name type="scientific">Paenibacillus gallinarum</name>
    <dbReference type="NCBI Taxonomy" id="2762232"/>
    <lineage>
        <taxon>Bacteria</taxon>
        <taxon>Bacillati</taxon>
        <taxon>Bacillota</taxon>
        <taxon>Bacilli</taxon>
        <taxon>Bacillales</taxon>
        <taxon>Paenibacillaceae</taxon>
        <taxon>Paenibacillus</taxon>
    </lineage>
</organism>
<dbReference type="InterPro" id="IPR014239">
    <property type="entry name" value="YpeB_PepSY1-2"/>
</dbReference>
<evidence type="ECO:0000313" key="4">
    <source>
        <dbReference type="Proteomes" id="UP000608071"/>
    </source>
</evidence>
<name>A0ABR8SWY2_9BACL</name>
<evidence type="ECO:0000259" key="1">
    <source>
        <dbReference type="Pfam" id="PF14620"/>
    </source>
</evidence>
<dbReference type="NCBIfam" id="TIGR02889">
    <property type="entry name" value="spore_YpeB"/>
    <property type="match status" value="1"/>
</dbReference>
<gene>
    <name evidence="3" type="primary">ypeB</name>
    <name evidence="3" type="ORF">H9647_08070</name>
</gene>
<keyword evidence="4" id="KW-1185">Reference proteome</keyword>
<dbReference type="RefSeq" id="WP_191799226.1">
    <property type="nucleotide sequence ID" value="NZ_JACSQL010000002.1"/>
</dbReference>
<sequence length="451" mass="51144">MYRRLSSVLFPIVSILLIGSLIWGYQQYQQRNAVALKSENQYQRSFHDLSYHMDRIHSELGNTLAVSSASDGMHKKGLMNVWMLASQAQSELNDLPLTSLPVNKTEELLSRISKFAYQTSLRDLHEKPLTAQEKENLRTLYKNSAEINKDLDQVQLSVLSDNLKWGDAEAALTAQGNKQQRNVIVDGLRAVDQKVGNYPPMDWGPSVSSLYEQRAVRKLGGVPVTTEDIKRKAQKFTDIDNPEIQVIQNGKGTDYRSYTANLTAPDGHLIRMDFTVDGGLLISYNDEREVGPKQVNRDTAMSKADRFLEHKGYRDMKAVAYNEYDNLGNFTYVREHDDVLVYPEKITVRVGLDNGEVIGIQASEFLNEHKDDRVFAEPKIKLKDARAQLNPDFKVSFTRKALIKNEFSEEVLCYQFGGKINDTMYRIYINTETGVEEAVEEIPAPTAGSKM</sequence>
<evidence type="ECO:0000313" key="3">
    <source>
        <dbReference type="EMBL" id="MBD7968017.1"/>
    </source>
</evidence>
<dbReference type="Pfam" id="PF14620">
    <property type="entry name" value="YPEB_PepSY1-2"/>
    <property type="match status" value="1"/>
</dbReference>
<feature type="domain" description="Sporulation protein YpeB PepSY1 and PepSY2" evidence="1">
    <location>
        <begin position="186"/>
        <end position="373"/>
    </location>
</feature>
<dbReference type="InterPro" id="IPR048402">
    <property type="entry name" value="YpeB_N"/>
</dbReference>
<feature type="domain" description="Sporulation protein YpeB N-terminal" evidence="2">
    <location>
        <begin position="30"/>
        <end position="167"/>
    </location>
</feature>
<dbReference type="Pfam" id="PF20769">
    <property type="entry name" value="YPEB_N"/>
    <property type="match status" value="1"/>
</dbReference>
<dbReference type="EMBL" id="JACSQL010000002">
    <property type="protein sequence ID" value="MBD7968017.1"/>
    <property type="molecule type" value="Genomic_DNA"/>
</dbReference>
<proteinExistence type="predicted"/>
<dbReference type="Proteomes" id="UP000608071">
    <property type="component" value="Unassembled WGS sequence"/>
</dbReference>